<accession>A0A328D9V7</accession>
<dbReference type="PANTHER" id="PTHR14237">
    <property type="entry name" value="MOLYBDOPTERIN COFACTOR SULFURASE MOSC"/>
    <property type="match status" value="1"/>
</dbReference>
<dbReference type="InterPro" id="IPR028886">
    <property type="entry name" value="MoCo_sulfurase"/>
</dbReference>
<dbReference type="Gene3D" id="3.30.900.10">
    <property type="entry name" value="HORMA domain"/>
    <property type="match status" value="1"/>
</dbReference>
<proteinExistence type="inferred from homology"/>
<evidence type="ECO:0000256" key="1">
    <source>
        <dbReference type="ARBA" id="ARBA00022679"/>
    </source>
</evidence>
<protein>
    <recommendedName>
        <fullName evidence="4">Molybdenum cofactor sulfurase</fullName>
        <shortName evidence="4">MCS</shortName>
        <shortName evidence="4">MOS</shortName>
        <shortName evidence="4">MoCo sulfurase</shortName>
        <ecNumber evidence="4">2.8.1.9</ecNumber>
    </recommendedName>
    <alternativeName>
        <fullName evidence="4">Molybdenum cofactor sulfurtransferase</fullName>
    </alternativeName>
</protein>
<dbReference type="PROSITE" id="PS51340">
    <property type="entry name" value="MOSC"/>
    <property type="match status" value="1"/>
</dbReference>
<dbReference type="Gene3D" id="3.40.640.10">
    <property type="entry name" value="Type I PLP-dependent aspartate aminotransferase-like (Major domain)"/>
    <property type="match status" value="1"/>
</dbReference>
<dbReference type="InterPro" id="IPR003511">
    <property type="entry name" value="HORMA_dom"/>
</dbReference>
<dbReference type="InterPro" id="IPR015424">
    <property type="entry name" value="PyrdxlP-dep_Trfase"/>
</dbReference>
<comment type="cofactor">
    <cofactor evidence="4">
        <name>pyridoxal 5'-phosphate</name>
        <dbReference type="ChEBI" id="CHEBI:597326"/>
    </cofactor>
</comment>
<dbReference type="Proteomes" id="UP000249390">
    <property type="component" value="Unassembled WGS sequence"/>
</dbReference>
<dbReference type="PROSITE" id="PS50815">
    <property type="entry name" value="HORMA"/>
    <property type="match status" value="1"/>
</dbReference>
<dbReference type="GO" id="GO:0006777">
    <property type="term" value="P:Mo-molybdopterin cofactor biosynthetic process"/>
    <property type="evidence" value="ECO:0007669"/>
    <property type="project" value="UniProtKB-UniRule"/>
</dbReference>
<reference evidence="8 9" key="1">
    <citation type="submission" date="2018-06" db="EMBL/GenBank/DDBJ databases">
        <title>The Genome of Cuscuta australis (Dodder) Provides Insight into the Evolution of Plant Parasitism.</title>
        <authorList>
            <person name="Liu H."/>
        </authorList>
    </citation>
    <scope>NUCLEOTIDE SEQUENCE [LARGE SCALE GENOMIC DNA]</scope>
    <source>
        <strain evidence="9">cv. Yunnan</strain>
        <tissue evidence="8">Vines</tissue>
    </source>
</reference>
<dbReference type="EMBL" id="NQVE01000192">
    <property type="protein sequence ID" value="RAL41089.1"/>
    <property type="molecule type" value="Genomic_DNA"/>
</dbReference>
<keyword evidence="3 4" id="KW-0501">Molybdenum cofactor biosynthesis</keyword>
<evidence type="ECO:0000259" key="6">
    <source>
        <dbReference type="PROSITE" id="PS50815"/>
    </source>
</evidence>
<keyword evidence="5" id="KW-0472">Membrane</keyword>
<dbReference type="Pfam" id="PF00266">
    <property type="entry name" value="Aminotran_5"/>
    <property type="match status" value="2"/>
</dbReference>
<evidence type="ECO:0000256" key="2">
    <source>
        <dbReference type="ARBA" id="ARBA00022898"/>
    </source>
</evidence>
<comment type="catalytic activity">
    <reaction evidence="4">
        <text>Mo-molybdopterin + L-cysteine + AH2 = thio-Mo-molybdopterin + L-alanine + A + H2O</text>
        <dbReference type="Rhea" id="RHEA:42636"/>
        <dbReference type="ChEBI" id="CHEBI:13193"/>
        <dbReference type="ChEBI" id="CHEBI:15377"/>
        <dbReference type="ChEBI" id="CHEBI:17499"/>
        <dbReference type="ChEBI" id="CHEBI:35235"/>
        <dbReference type="ChEBI" id="CHEBI:57972"/>
        <dbReference type="ChEBI" id="CHEBI:71302"/>
        <dbReference type="ChEBI" id="CHEBI:82685"/>
        <dbReference type="EC" id="2.8.1.9"/>
    </reaction>
</comment>
<dbReference type="GO" id="GO:0030170">
    <property type="term" value="F:pyridoxal phosphate binding"/>
    <property type="evidence" value="ECO:0007669"/>
    <property type="project" value="UniProtKB-UniRule"/>
</dbReference>
<gene>
    <name evidence="8" type="ORF">DM860_008787</name>
</gene>
<feature type="domain" description="MOSC" evidence="7">
    <location>
        <begin position="670"/>
        <end position="858"/>
    </location>
</feature>
<comment type="caution">
    <text evidence="8">The sequence shown here is derived from an EMBL/GenBank/DDBJ whole genome shotgun (WGS) entry which is preliminary data.</text>
</comment>
<organism evidence="8 9">
    <name type="scientific">Cuscuta australis</name>
    <dbReference type="NCBI Taxonomy" id="267555"/>
    <lineage>
        <taxon>Eukaryota</taxon>
        <taxon>Viridiplantae</taxon>
        <taxon>Streptophyta</taxon>
        <taxon>Embryophyta</taxon>
        <taxon>Tracheophyta</taxon>
        <taxon>Spermatophyta</taxon>
        <taxon>Magnoliopsida</taxon>
        <taxon>eudicotyledons</taxon>
        <taxon>Gunneridae</taxon>
        <taxon>Pentapetalae</taxon>
        <taxon>asterids</taxon>
        <taxon>lamiids</taxon>
        <taxon>Solanales</taxon>
        <taxon>Convolvulaceae</taxon>
        <taxon>Cuscuteae</taxon>
        <taxon>Cuscuta</taxon>
        <taxon>Cuscuta subgen. Grammica</taxon>
        <taxon>Cuscuta sect. Cleistogrammica</taxon>
    </lineage>
</organism>
<dbReference type="AlphaFoldDB" id="A0A328D9V7"/>
<keyword evidence="1 4" id="KW-0808">Transferase</keyword>
<evidence type="ECO:0000256" key="5">
    <source>
        <dbReference type="SAM" id="Phobius"/>
    </source>
</evidence>
<dbReference type="HAMAP" id="MF_03050">
    <property type="entry name" value="MOCOS"/>
    <property type="match status" value="1"/>
</dbReference>
<feature type="domain" description="HORMA" evidence="6">
    <location>
        <begin position="837"/>
        <end position="1007"/>
    </location>
</feature>
<comment type="similarity">
    <text evidence="4">Belongs to the class-V pyridoxal-phosphate-dependent aminotransferase family. MOCOS subfamily.</text>
</comment>
<dbReference type="GO" id="GO:0030151">
    <property type="term" value="F:molybdenum ion binding"/>
    <property type="evidence" value="ECO:0007669"/>
    <property type="project" value="UniProtKB-UniRule"/>
</dbReference>
<dbReference type="SUPFAM" id="SSF56019">
    <property type="entry name" value="The spindle assembly checkpoint protein mad2"/>
    <property type="match status" value="1"/>
</dbReference>
<dbReference type="SUPFAM" id="SSF53383">
    <property type="entry name" value="PLP-dependent transferases"/>
    <property type="match status" value="1"/>
</dbReference>
<evidence type="ECO:0000259" key="7">
    <source>
        <dbReference type="PROSITE" id="PS51340"/>
    </source>
</evidence>
<dbReference type="GO" id="GO:0008265">
    <property type="term" value="F:molybdenum cofactor sulfurtransferase activity"/>
    <property type="evidence" value="ECO:0007669"/>
    <property type="project" value="UniProtKB-UniRule"/>
</dbReference>
<dbReference type="EC" id="2.8.1.9" evidence="4"/>
<dbReference type="Pfam" id="PF03473">
    <property type="entry name" value="MOSC"/>
    <property type="match status" value="1"/>
</dbReference>
<dbReference type="Pfam" id="PF02301">
    <property type="entry name" value="HORMA"/>
    <property type="match status" value="1"/>
</dbReference>
<keyword evidence="2 4" id="KW-0663">Pyridoxal phosphate</keyword>
<dbReference type="GO" id="GO:0016829">
    <property type="term" value="F:lyase activity"/>
    <property type="evidence" value="ECO:0007669"/>
    <property type="project" value="UniProtKB-UniRule"/>
</dbReference>
<feature type="active site" evidence="4">
    <location>
        <position position="453"/>
    </location>
</feature>
<dbReference type="Gene3D" id="3.90.1150.10">
    <property type="entry name" value="Aspartate Aminotransferase, domain 1"/>
    <property type="match status" value="1"/>
</dbReference>
<feature type="modified residue" description="N6-(pyridoxal phosphate)lysine" evidence="4">
    <location>
        <position position="278"/>
    </location>
</feature>
<comment type="function">
    <text evidence="4">Sulfurates the molybdenum cofactor. Sulfation of molybdenum is essential for xanthine dehydrogenase (XDH) and aldehyde oxidase (ADO) enzymes in which molybdenum cofactor is liganded by 1 oxygen and 1 sulfur atom in active form.</text>
</comment>
<keyword evidence="5" id="KW-1133">Transmembrane helix</keyword>
<evidence type="ECO:0000313" key="8">
    <source>
        <dbReference type="EMBL" id="RAL41089.1"/>
    </source>
</evidence>
<dbReference type="PANTHER" id="PTHR14237:SF80">
    <property type="entry name" value="MOLYBDENUM COFACTOR SULFURASE"/>
    <property type="match status" value="1"/>
</dbReference>
<keyword evidence="9" id="KW-1185">Reference proteome</keyword>
<dbReference type="InterPro" id="IPR000192">
    <property type="entry name" value="Aminotrans_V_dom"/>
</dbReference>
<evidence type="ECO:0000313" key="9">
    <source>
        <dbReference type="Proteomes" id="UP000249390"/>
    </source>
</evidence>
<dbReference type="InterPro" id="IPR015422">
    <property type="entry name" value="PyrdxlP-dep_Trfase_small"/>
</dbReference>
<name>A0A328D9V7_9ASTE</name>
<evidence type="ECO:0000256" key="4">
    <source>
        <dbReference type="HAMAP-Rule" id="MF_03050"/>
    </source>
</evidence>
<dbReference type="InterPro" id="IPR005302">
    <property type="entry name" value="MoCF_Sase_C"/>
</dbReference>
<dbReference type="InterPro" id="IPR015421">
    <property type="entry name" value="PyrdxlP-dep_Trfase_major"/>
</dbReference>
<dbReference type="InterPro" id="IPR036570">
    <property type="entry name" value="HORMA_dom_sf"/>
</dbReference>
<feature type="transmembrane region" description="Helical" evidence="5">
    <location>
        <begin position="967"/>
        <end position="985"/>
    </location>
</feature>
<sequence>MAMSSEKEVFLKEFGEDYGYRNSSRNIDQIRAMEFKRLEGVVYLDHAGATLHSESQLEAVLKELNSTVYGNPLGSLRCKSKDSQSSCSMSSNDCVQKARQQVLEFFNASPREYSCIFTSGATAALKLVGETFPWCSESSFMYTMENHNSVLGIREYALNKGATTFAVDVKDAISNDSSQSHQSAFKISHRPMQRCEAGLPNKGSTGKIHNLFAFPSECNFSGKRFNLDLVNIVKEGSSSSLSHRGQWLVLIDAAKGCATEPPDLTKYRADFVVISFYKMFGYPTGIGALIVKNERKLKKMTPSPSPAEAAKLLRKTYFSGGTVAATIADTDFFKRRAGVEEYFEDGTVSFLSIASILHGLRVLNTLTMSSISRHTSSLATYVRKALSALRHGNGERVCTIYGENTPEVLPGKVGPIVSFNVKRPDGTWCGCREVETLASLAGIQLRASTGCFCNPGACAKYLGLSHRDILSNIEAGHVCWDDQDILNGKPTGAVRVSFGYMSTFEDARKFMDFMEGSFVSFHSIEGALSTRSSPLVMKGTEKIAMYFLTSITVYPIKSCAGFSTDHWPLTSTGLLHDREWLLRSASGEVLSQKKIPEMCHIKTSIDLKLGMLFVESPRCKEKLQIKLNSDMNDAMSDEIGIHAQRHEVQSYGIEVNSWFSYAVGQSCTLLRNSGAVRYTCSKVNSNTGICKGVETKLNFVNEAQFLVVSQESVADLNNRLHSSTQQGAYGKTIEVSTMRFRPNLVISGGEPYAEDGWESLEIGGKIFTSLGGCNRCQVINIHSHGGGKVQRSKEPLATLATYRRVKARLWVAAGKVLRRQLRRRYNMDRKAKQTPQAQTARILVEFLEVAINSVIFLKGVYPIGAFERRRYMNVVVHRSRHPDLRHYIHSSVNGLLHFIQKGEVERVAVIFFDDNNVPFERFVFKIDVNQSYGSSVEEADLELSLRSFLIKLPNLQSLTHNLPPGELVLVVISMHFYVSFIFFSIGNSYTPNTLSNMNVNGLSLDPV</sequence>
<dbReference type="SUPFAM" id="SSF141673">
    <property type="entry name" value="MOSC N-terminal domain-like"/>
    <property type="match status" value="1"/>
</dbReference>
<keyword evidence="5" id="KW-0812">Transmembrane</keyword>
<dbReference type="InterPro" id="IPR005303">
    <property type="entry name" value="MOCOS_middle"/>
</dbReference>
<dbReference type="Pfam" id="PF03476">
    <property type="entry name" value="MOSC_N"/>
    <property type="match status" value="1"/>
</dbReference>
<evidence type="ECO:0000256" key="3">
    <source>
        <dbReference type="ARBA" id="ARBA00023150"/>
    </source>
</evidence>